<accession>A0A084VSE7</accession>
<dbReference type="VEuPathDB" id="VectorBase:ASIS022718"/>
<evidence type="ECO:0000256" key="4">
    <source>
        <dbReference type="ARBA" id="ARBA00022723"/>
    </source>
</evidence>
<dbReference type="InterPro" id="IPR050196">
    <property type="entry name" value="Cytochrome_P450_Monoox"/>
</dbReference>
<comment type="similarity">
    <text evidence="2">Belongs to the cytochrome P450 family.</text>
</comment>
<evidence type="ECO:0000256" key="1">
    <source>
        <dbReference type="ARBA" id="ARBA00001971"/>
    </source>
</evidence>
<dbReference type="Pfam" id="PF00067">
    <property type="entry name" value="p450"/>
    <property type="match status" value="1"/>
</dbReference>
<dbReference type="EnsemblMetazoa" id="ASIC008419-RA">
    <property type="protein sequence ID" value="ASIC008419-PA"/>
    <property type="gene ID" value="ASIC008419"/>
</dbReference>
<evidence type="ECO:0000313" key="9">
    <source>
        <dbReference type="EnsemblMetazoa" id="ASIC008419-PA"/>
    </source>
</evidence>
<keyword evidence="6" id="KW-0408">Iron</keyword>
<dbReference type="GO" id="GO:0020037">
    <property type="term" value="F:heme binding"/>
    <property type="evidence" value="ECO:0007669"/>
    <property type="project" value="InterPro"/>
</dbReference>
<dbReference type="SUPFAM" id="SSF48264">
    <property type="entry name" value="Cytochrome P450"/>
    <property type="match status" value="1"/>
</dbReference>
<dbReference type="OrthoDB" id="1470350at2759"/>
<evidence type="ECO:0000256" key="2">
    <source>
        <dbReference type="ARBA" id="ARBA00010617"/>
    </source>
</evidence>
<dbReference type="GO" id="GO:0004497">
    <property type="term" value="F:monooxygenase activity"/>
    <property type="evidence" value="ECO:0007669"/>
    <property type="project" value="UniProtKB-KW"/>
</dbReference>
<name>A0A084VSE7_ANOSI</name>
<keyword evidence="10" id="KW-1185">Reference proteome</keyword>
<dbReference type="EMBL" id="KE525044">
    <property type="protein sequence ID" value="KFB40891.1"/>
    <property type="molecule type" value="Genomic_DNA"/>
</dbReference>
<sequence>MFYWLASLLLVIPLLKLFDRFLRSYDSIPGPPRWPIIGNLAQFMGVGAVEIFALLADYSNRYGGIYKLDFLFDYTIVYSTPEAAELILKSSNFTSKSEDYQKVAEWIGDGLLMSRGYKWLTHRRVIAPGFNARVLERFVPVFSRHAETFCAKLEALMIAQPDEPINVLPELKLHALGVLCETAMGVTSDEEQEKQRTYTQAVEELNSILYWRMFDSFGTIDVLFRLTPTSRRFNELVATSRSFTHDMIDRRRKMKEKNRKGFIVE</sequence>
<organism evidence="8">
    <name type="scientific">Anopheles sinensis</name>
    <name type="common">Mosquito</name>
    <dbReference type="NCBI Taxonomy" id="74873"/>
    <lineage>
        <taxon>Eukaryota</taxon>
        <taxon>Metazoa</taxon>
        <taxon>Ecdysozoa</taxon>
        <taxon>Arthropoda</taxon>
        <taxon>Hexapoda</taxon>
        <taxon>Insecta</taxon>
        <taxon>Pterygota</taxon>
        <taxon>Neoptera</taxon>
        <taxon>Endopterygota</taxon>
        <taxon>Diptera</taxon>
        <taxon>Nematocera</taxon>
        <taxon>Culicoidea</taxon>
        <taxon>Culicidae</taxon>
        <taxon>Anophelinae</taxon>
        <taxon>Anopheles</taxon>
    </lineage>
</organism>
<evidence type="ECO:0000313" key="8">
    <source>
        <dbReference type="EMBL" id="KFB40891.1"/>
    </source>
</evidence>
<keyword evidence="4" id="KW-0479">Metal-binding</keyword>
<dbReference type="AlphaFoldDB" id="A0A084VSE7"/>
<evidence type="ECO:0000256" key="7">
    <source>
        <dbReference type="ARBA" id="ARBA00023033"/>
    </source>
</evidence>
<dbReference type="InterPro" id="IPR036396">
    <property type="entry name" value="Cyt_P450_sf"/>
</dbReference>
<dbReference type="PANTHER" id="PTHR24291">
    <property type="entry name" value="CYTOCHROME P450 FAMILY 4"/>
    <property type="match status" value="1"/>
</dbReference>
<dbReference type="GO" id="GO:0005506">
    <property type="term" value="F:iron ion binding"/>
    <property type="evidence" value="ECO:0007669"/>
    <property type="project" value="InterPro"/>
</dbReference>
<reference evidence="9" key="2">
    <citation type="submission" date="2020-05" db="UniProtKB">
        <authorList>
            <consortium name="EnsemblMetazoa"/>
        </authorList>
    </citation>
    <scope>IDENTIFICATION</scope>
</reference>
<comment type="cofactor">
    <cofactor evidence="1">
        <name>heme</name>
        <dbReference type="ChEBI" id="CHEBI:30413"/>
    </cofactor>
</comment>
<dbReference type="InterPro" id="IPR001128">
    <property type="entry name" value="Cyt_P450"/>
</dbReference>
<proteinExistence type="inferred from homology"/>
<keyword evidence="3" id="KW-0349">Heme</keyword>
<evidence type="ECO:0000256" key="3">
    <source>
        <dbReference type="ARBA" id="ARBA00022617"/>
    </source>
</evidence>
<dbReference type="OMA" id="VGHISIM"/>
<dbReference type="GO" id="GO:0016705">
    <property type="term" value="F:oxidoreductase activity, acting on paired donors, with incorporation or reduction of molecular oxygen"/>
    <property type="evidence" value="ECO:0007669"/>
    <property type="project" value="InterPro"/>
</dbReference>
<dbReference type="PANTHER" id="PTHR24291:SF187">
    <property type="entry name" value="CYTOCHROME P450 4AE1-RELATED"/>
    <property type="match status" value="1"/>
</dbReference>
<keyword evidence="5" id="KW-0560">Oxidoreductase</keyword>
<dbReference type="Gene3D" id="1.10.630.10">
    <property type="entry name" value="Cytochrome P450"/>
    <property type="match status" value="1"/>
</dbReference>
<evidence type="ECO:0000313" key="10">
    <source>
        <dbReference type="Proteomes" id="UP000030765"/>
    </source>
</evidence>
<dbReference type="STRING" id="74873.A0A084VSE7"/>
<reference evidence="8 10" key="1">
    <citation type="journal article" date="2014" name="BMC Genomics">
        <title>Genome sequence of Anopheles sinensis provides insight into genetics basis of mosquito competence for malaria parasites.</title>
        <authorList>
            <person name="Zhou D."/>
            <person name="Zhang D."/>
            <person name="Ding G."/>
            <person name="Shi L."/>
            <person name="Hou Q."/>
            <person name="Ye Y."/>
            <person name="Xu Y."/>
            <person name="Zhou H."/>
            <person name="Xiong C."/>
            <person name="Li S."/>
            <person name="Yu J."/>
            <person name="Hong S."/>
            <person name="Yu X."/>
            <person name="Zou P."/>
            <person name="Chen C."/>
            <person name="Chang X."/>
            <person name="Wang W."/>
            <person name="Lv Y."/>
            <person name="Sun Y."/>
            <person name="Ma L."/>
            <person name="Shen B."/>
            <person name="Zhu C."/>
        </authorList>
    </citation>
    <scope>NUCLEOTIDE SEQUENCE [LARGE SCALE GENOMIC DNA]</scope>
</reference>
<evidence type="ECO:0000256" key="6">
    <source>
        <dbReference type="ARBA" id="ARBA00023004"/>
    </source>
</evidence>
<keyword evidence="7" id="KW-0503">Monooxygenase</keyword>
<dbReference type="EMBL" id="ATLV01015932">
    <property type="status" value="NOT_ANNOTATED_CDS"/>
    <property type="molecule type" value="Genomic_DNA"/>
</dbReference>
<protein>
    <submittedName>
        <fullName evidence="8">AGAP002416-PA-like protein</fullName>
    </submittedName>
</protein>
<dbReference type="VEuPathDB" id="VectorBase:ASIC008419"/>
<dbReference type="Proteomes" id="UP000030765">
    <property type="component" value="Unassembled WGS sequence"/>
</dbReference>
<evidence type="ECO:0000256" key="5">
    <source>
        <dbReference type="ARBA" id="ARBA00023002"/>
    </source>
</evidence>
<gene>
    <name evidence="8" type="ORF">ZHAS_00008419</name>
</gene>